<reference evidence="1" key="1">
    <citation type="submission" date="2023-04" db="EMBL/GenBank/DDBJ databases">
        <title>Ambrosiozyma monospora NBRC 10751.</title>
        <authorList>
            <person name="Ichikawa N."/>
            <person name="Sato H."/>
            <person name="Tonouchi N."/>
        </authorList>
    </citation>
    <scope>NUCLEOTIDE SEQUENCE</scope>
    <source>
        <strain evidence="1">NBRC 10751</strain>
    </source>
</reference>
<gene>
    <name evidence="1" type="ORF">Amon02_000053800</name>
</gene>
<comment type="caution">
    <text evidence="1">The sequence shown here is derived from an EMBL/GenBank/DDBJ whole genome shotgun (WGS) entry which is preliminary data.</text>
</comment>
<organism evidence="1 2">
    <name type="scientific">Ambrosiozyma monospora</name>
    <name type="common">Yeast</name>
    <name type="synonym">Endomycopsis monosporus</name>
    <dbReference type="NCBI Taxonomy" id="43982"/>
    <lineage>
        <taxon>Eukaryota</taxon>
        <taxon>Fungi</taxon>
        <taxon>Dikarya</taxon>
        <taxon>Ascomycota</taxon>
        <taxon>Saccharomycotina</taxon>
        <taxon>Pichiomycetes</taxon>
        <taxon>Pichiales</taxon>
        <taxon>Pichiaceae</taxon>
        <taxon>Ambrosiozyma</taxon>
    </lineage>
</organism>
<dbReference type="Proteomes" id="UP001165064">
    <property type="component" value="Unassembled WGS sequence"/>
</dbReference>
<name>A0ACB5SS95_AMBMO</name>
<sequence>MICRATLEIVSEFTSYNCSLFTSQQQQQQQQQQRWESTPSLDATQKDTLARDITIREFQKALKQQLALNTESAPGKDGISYRFIDKALSITGPLLVEDFNNLFSATELSETMKPVLFRFILKEGKDIDDVTSYRPIALMSSITRLFPKVMVNRLQPIFQNIISEDQQGFIHGRSSHFNIQRLQQLVDKMNQHPDKFQNSFILQLDFQKAFDRVSHQFLKQQLQLISIPDKAINAIMLIVTQQQGQALVNNFLGMPFPITQGLRQGDPMSPLLFALMILTADDVIATVNDETDAAIFHSLISQFEKLFNLKLNPMKSVAYGTPGAKNRVIENWKIPMNSITDLKFVYLGIPLSRLD</sequence>
<proteinExistence type="predicted"/>
<evidence type="ECO:0000313" key="2">
    <source>
        <dbReference type="Proteomes" id="UP001165064"/>
    </source>
</evidence>
<dbReference type="EMBL" id="BSXS01000189">
    <property type="protein sequence ID" value="GME71310.1"/>
    <property type="molecule type" value="Genomic_DNA"/>
</dbReference>
<evidence type="ECO:0000313" key="1">
    <source>
        <dbReference type="EMBL" id="GME71310.1"/>
    </source>
</evidence>
<accession>A0ACB5SS95</accession>
<protein>
    <submittedName>
        <fullName evidence="1">Unnamed protein product</fullName>
    </submittedName>
</protein>
<keyword evidence="2" id="KW-1185">Reference proteome</keyword>